<comment type="caution">
    <text evidence="2">The sequence shown here is derived from an EMBL/GenBank/DDBJ whole genome shotgun (WGS) entry which is preliminary data.</text>
</comment>
<evidence type="ECO:0000313" key="2">
    <source>
        <dbReference type="EMBL" id="KAL3267228.1"/>
    </source>
</evidence>
<dbReference type="AlphaFoldDB" id="A0ABD2MLG2"/>
<dbReference type="InterPro" id="IPR036273">
    <property type="entry name" value="CRAL/TRIO_N_dom_sf"/>
</dbReference>
<gene>
    <name evidence="2" type="ORF">HHI36_011362</name>
</gene>
<evidence type="ECO:0000259" key="1">
    <source>
        <dbReference type="Pfam" id="PF00650"/>
    </source>
</evidence>
<keyword evidence="3" id="KW-1185">Reference proteome</keyword>
<name>A0ABD2MLG2_9CUCU</name>
<dbReference type="EMBL" id="JABFTP020000001">
    <property type="protein sequence ID" value="KAL3267228.1"/>
    <property type="molecule type" value="Genomic_DNA"/>
</dbReference>
<dbReference type="InterPro" id="IPR001251">
    <property type="entry name" value="CRAL-TRIO_dom"/>
</dbReference>
<protein>
    <recommendedName>
        <fullName evidence="1">CRAL-TRIO domain-containing protein</fullName>
    </recommendedName>
</protein>
<sequence length="292" mass="33867">MKLSDLSSERENILKLYNKTPSDIKQDIALLREWMKKQAHLPADLIQDDFLERHLLKNKFSVEATKSKVEHYCIQKVSPRYKYLYEVPRPSSPLKEPQFYIPLPKLTDDFARIVISRIKNEDEYDMLREFGGGLYLREFTSRYDYNDGEIFIFDFSNCSSSSISKFRVNIFADGMACILKGHSAKLLDIHIINRAAKILLTLIKPIIPPKLRIQIHDDYDSLKKIVPAKCLPKEYGGELGSIDDILGDWDKIFKENDKLLEEYINIKASGDFKHEETPADQVQGTFKKLNID</sequence>
<dbReference type="InterPro" id="IPR036865">
    <property type="entry name" value="CRAL-TRIO_dom_sf"/>
</dbReference>
<accession>A0ABD2MLG2</accession>
<dbReference type="SUPFAM" id="SSF46938">
    <property type="entry name" value="CRAL/TRIO N-terminal domain"/>
    <property type="match status" value="1"/>
</dbReference>
<dbReference type="PANTHER" id="PTHR10174">
    <property type="entry name" value="ALPHA-TOCOPHEROL TRANSFER PROTEIN-RELATED"/>
    <property type="match status" value="1"/>
</dbReference>
<dbReference type="Gene3D" id="3.40.525.10">
    <property type="entry name" value="CRAL-TRIO lipid binding domain"/>
    <property type="match status" value="1"/>
</dbReference>
<dbReference type="Proteomes" id="UP001516400">
    <property type="component" value="Unassembled WGS sequence"/>
</dbReference>
<reference evidence="2 3" key="1">
    <citation type="journal article" date="2021" name="BMC Biol.">
        <title>Horizontally acquired antibacterial genes associated with adaptive radiation of ladybird beetles.</title>
        <authorList>
            <person name="Li H.S."/>
            <person name="Tang X.F."/>
            <person name="Huang Y.H."/>
            <person name="Xu Z.Y."/>
            <person name="Chen M.L."/>
            <person name="Du X.Y."/>
            <person name="Qiu B.Y."/>
            <person name="Chen P.T."/>
            <person name="Zhang W."/>
            <person name="Slipinski A."/>
            <person name="Escalona H.E."/>
            <person name="Waterhouse R.M."/>
            <person name="Zwick A."/>
            <person name="Pang H."/>
        </authorList>
    </citation>
    <scope>NUCLEOTIDE SEQUENCE [LARGE SCALE GENOMIC DNA]</scope>
    <source>
        <strain evidence="2">SYSU2018</strain>
    </source>
</reference>
<dbReference type="SUPFAM" id="SSF52087">
    <property type="entry name" value="CRAL/TRIO domain"/>
    <property type="match status" value="1"/>
</dbReference>
<feature type="domain" description="CRAL-TRIO" evidence="1">
    <location>
        <begin position="145"/>
        <end position="237"/>
    </location>
</feature>
<evidence type="ECO:0000313" key="3">
    <source>
        <dbReference type="Proteomes" id="UP001516400"/>
    </source>
</evidence>
<proteinExistence type="predicted"/>
<dbReference type="PANTHER" id="PTHR10174:SF222">
    <property type="entry name" value="GH10083P-RELATED"/>
    <property type="match status" value="1"/>
</dbReference>
<dbReference type="Pfam" id="PF00650">
    <property type="entry name" value="CRAL_TRIO"/>
    <property type="match status" value="1"/>
</dbReference>
<organism evidence="2 3">
    <name type="scientific">Cryptolaemus montrouzieri</name>
    <dbReference type="NCBI Taxonomy" id="559131"/>
    <lineage>
        <taxon>Eukaryota</taxon>
        <taxon>Metazoa</taxon>
        <taxon>Ecdysozoa</taxon>
        <taxon>Arthropoda</taxon>
        <taxon>Hexapoda</taxon>
        <taxon>Insecta</taxon>
        <taxon>Pterygota</taxon>
        <taxon>Neoptera</taxon>
        <taxon>Endopterygota</taxon>
        <taxon>Coleoptera</taxon>
        <taxon>Polyphaga</taxon>
        <taxon>Cucujiformia</taxon>
        <taxon>Coccinelloidea</taxon>
        <taxon>Coccinellidae</taxon>
        <taxon>Scymninae</taxon>
        <taxon>Scymnini</taxon>
        <taxon>Cryptolaemus</taxon>
    </lineage>
</organism>